<name>A0ABN6P4Z3_9PROT</name>
<organism evidence="1 2">
    <name type="scientific">Roseomonas fluvialis</name>
    <dbReference type="NCBI Taxonomy" id="1750527"/>
    <lineage>
        <taxon>Bacteria</taxon>
        <taxon>Pseudomonadati</taxon>
        <taxon>Pseudomonadota</taxon>
        <taxon>Alphaproteobacteria</taxon>
        <taxon>Acetobacterales</taxon>
        <taxon>Roseomonadaceae</taxon>
        <taxon>Roseomonas</taxon>
    </lineage>
</organism>
<dbReference type="Proteomes" id="UP000831327">
    <property type="component" value="Chromosome"/>
</dbReference>
<proteinExistence type="predicted"/>
<reference evidence="1 2" key="1">
    <citation type="journal article" date="2016" name="Microbes Environ.">
        <title>Phylogenetically diverse aerobic anoxygenic phototrophic bacteria isolated from epilithic biofilms in Tama river, Japan.</title>
        <authorList>
            <person name="Hirose S."/>
            <person name="Matsuura K."/>
            <person name="Haruta S."/>
        </authorList>
    </citation>
    <scope>NUCLEOTIDE SEQUENCE [LARGE SCALE GENOMIC DNA]</scope>
    <source>
        <strain evidence="1 2">S08</strain>
    </source>
</reference>
<keyword evidence="2" id="KW-1185">Reference proteome</keyword>
<protein>
    <submittedName>
        <fullName evidence="1">Uncharacterized protein</fullName>
    </submittedName>
</protein>
<evidence type="ECO:0000313" key="1">
    <source>
        <dbReference type="EMBL" id="BDG72732.1"/>
    </source>
</evidence>
<gene>
    <name evidence="1" type="ORF">Rmf_26610</name>
</gene>
<dbReference type="EMBL" id="AP025637">
    <property type="protein sequence ID" value="BDG72732.1"/>
    <property type="molecule type" value="Genomic_DNA"/>
</dbReference>
<evidence type="ECO:0000313" key="2">
    <source>
        <dbReference type="Proteomes" id="UP000831327"/>
    </source>
</evidence>
<accession>A0ABN6P4Z3</accession>
<sequence>MIRTGPCGQGDWASAGRANAAAGRANSRRRLAVMGDSCRGAAWAFGLVPGGIRTAAAAGGVPR</sequence>